<dbReference type="Proteomes" id="UP000034706">
    <property type="component" value="Unassembled WGS sequence"/>
</dbReference>
<evidence type="ECO:0000313" key="3">
    <source>
        <dbReference type="Proteomes" id="UP000034706"/>
    </source>
</evidence>
<name>A0A0G0P499_9BACT</name>
<keyword evidence="1" id="KW-0472">Membrane</keyword>
<evidence type="ECO:0000256" key="1">
    <source>
        <dbReference type="SAM" id="Phobius"/>
    </source>
</evidence>
<comment type="caution">
    <text evidence="2">The sequence shown here is derived from an EMBL/GenBank/DDBJ whole genome shotgun (WGS) entry which is preliminary data.</text>
</comment>
<keyword evidence="1" id="KW-1133">Transmembrane helix</keyword>
<sequence length="131" mass="14901">MYQNLDLKSRWEKLAKWGREYQSIIFAALILLMIFFIGLGLGLLIRPIKPTPIIVDKNVKIGLPERQAEFSEDYGKSFNFANGNFVASINGKNYYPKDCASAKRIKEENMIWFNSAEEAEADGYALAKNCP</sequence>
<evidence type="ECO:0000313" key="2">
    <source>
        <dbReference type="EMBL" id="KKQ92964.1"/>
    </source>
</evidence>
<dbReference type="EMBL" id="LBVT01000001">
    <property type="protein sequence ID" value="KKQ92964.1"/>
    <property type="molecule type" value="Genomic_DNA"/>
</dbReference>
<feature type="transmembrane region" description="Helical" evidence="1">
    <location>
        <begin position="21"/>
        <end position="45"/>
    </location>
</feature>
<keyword evidence="1" id="KW-0812">Transmembrane</keyword>
<proteinExistence type="predicted"/>
<accession>A0A0G0P499</accession>
<gene>
    <name evidence="2" type="ORF">UT16_C0001G0030</name>
</gene>
<reference evidence="2 3" key="1">
    <citation type="journal article" date="2015" name="Nature">
        <title>rRNA introns, odd ribosomes, and small enigmatic genomes across a large radiation of phyla.</title>
        <authorList>
            <person name="Brown C.T."/>
            <person name="Hug L.A."/>
            <person name="Thomas B.C."/>
            <person name="Sharon I."/>
            <person name="Castelle C.J."/>
            <person name="Singh A."/>
            <person name="Wilkins M.J."/>
            <person name="Williams K.H."/>
            <person name="Banfield J.F."/>
        </authorList>
    </citation>
    <scope>NUCLEOTIDE SEQUENCE [LARGE SCALE GENOMIC DNA]</scope>
</reference>
<organism evidence="2 3">
    <name type="scientific">Candidatus Azambacteria bacterium GW2011_GWA2_39_10</name>
    <dbReference type="NCBI Taxonomy" id="1618611"/>
    <lineage>
        <taxon>Bacteria</taxon>
        <taxon>Candidatus Azamiibacteriota</taxon>
    </lineage>
</organism>
<dbReference type="AlphaFoldDB" id="A0A0G0P499"/>
<dbReference type="InterPro" id="IPR035451">
    <property type="entry name" value="Ada-like_dom_sf"/>
</dbReference>
<dbReference type="Gene3D" id="3.40.10.10">
    <property type="entry name" value="DNA Methylphosphotriester Repair Domain"/>
    <property type="match status" value="1"/>
</dbReference>
<dbReference type="SUPFAM" id="SSF57884">
    <property type="entry name" value="Ada DNA repair protein, N-terminal domain (N-Ada 10)"/>
    <property type="match status" value="1"/>
</dbReference>
<protein>
    <submittedName>
        <fullName evidence="2">Uncharacterized protein</fullName>
    </submittedName>
</protein>